<proteinExistence type="predicted"/>
<accession>A0A1I0CIU3</accession>
<feature type="transmembrane region" description="Helical" evidence="1">
    <location>
        <begin position="6"/>
        <end position="22"/>
    </location>
</feature>
<keyword evidence="3" id="KW-1185">Reference proteome</keyword>
<organism evidence="2 3">
    <name type="scientific">[Clostridium] polysaccharolyticum</name>
    <dbReference type="NCBI Taxonomy" id="29364"/>
    <lineage>
        <taxon>Bacteria</taxon>
        <taxon>Bacillati</taxon>
        <taxon>Bacillota</taxon>
        <taxon>Clostridia</taxon>
        <taxon>Lachnospirales</taxon>
        <taxon>Lachnospiraceae</taxon>
    </lineage>
</organism>
<keyword evidence="1" id="KW-0812">Transmembrane</keyword>
<gene>
    <name evidence="2" type="ORF">SAMN04487772_11036</name>
</gene>
<sequence>MYVEISIGFLVLSVFIVIEYAVKKLCFLYKLSCGNKKKYENNRLKIACQETKQ</sequence>
<evidence type="ECO:0000313" key="2">
    <source>
        <dbReference type="EMBL" id="SET19535.1"/>
    </source>
</evidence>
<dbReference type="Proteomes" id="UP000199800">
    <property type="component" value="Unassembled WGS sequence"/>
</dbReference>
<name>A0A1I0CIU3_9FIRM</name>
<keyword evidence="1" id="KW-0472">Membrane</keyword>
<evidence type="ECO:0000256" key="1">
    <source>
        <dbReference type="SAM" id="Phobius"/>
    </source>
</evidence>
<dbReference type="RefSeq" id="WP_177180697.1">
    <property type="nucleotide sequence ID" value="NZ_FOHN01000010.1"/>
</dbReference>
<dbReference type="AlphaFoldDB" id="A0A1I0CIU3"/>
<evidence type="ECO:0000313" key="3">
    <source>
        <dbReference type="Proteomes" id="UP000199800"/>
    </source>
</evidence>
<reference evidence="2 3" key="1">
    <citation type="submission" date="2016-10" db="EMBL/GenBank/DDBJ databases">
        <authorList>
            <person name="de Groot N.N."/>
        </authorList>
    </citation>
    <scope>NUCLEOTIDE SEQUENCE [LARGE SCALE GENOMIC DNA]</scope>
    <source>
        <strain evidence="2 3">DSM 1801</strain>
    </source>
</reference>
<keyword evidence="1" id="KW-1133">Transmembrane helix</keyword>
<protein>
    <submittedName>
        <fullName evidence="2">Uncharacterized protein</fullName>
    </submittedName>
</protein>
<dbReference type="EMBL" id="FOHN01000010">
    <property type="protein sequence ID" value="SET19535.1"/>
    <property type="molecule type" value="Genomic_DNA"/>
</dbReference>